<dbReference type="FunCoup" id="A0A152A863">
    <property type="interactions" value="75"/>
</dbReference>
<dbReference type="Pfam" id="PF21672">
    <property type="entry name" value="COMM_HN"/>
    <property type="match status" value="1"/>
</dbReference>
<dbReference type="AlphaFoldDB" id="A0A152A863"/>
<sequence length="201" mass="23594">MIIDLDISHKQDLVFLRSQPLEVVNEFCKIALEFIKKGSNKKLYIAASQKLQVSPDKIESVINAISYLFTECSRFMLNENDFNDSISSLKYEDELTESLRNYYLEYRKDIRNVLQEFYPQFDHYSNLEWRLDVQIANRSLSDTVNPIYLLKLLTKNGGSSALKEQILQTDPNNLKHLCNELESALLEIRSYENRIIMRNIK</sequence>
<dbReference type="InParanoid" id="A0A152A863"/>
<dbReference type="EMBL" id="LODT01000004">
    <property type="protein sequence ID" value="KYR02331.1"/>
    <property type="molecule type" value="Genomic_DNA"/>
</dbReference>
<dbReference type="OrthoDB" id="10257479at2759"/>
<name>A0A152A863_TIELA</name>
<evidence type="ECO:0000313" key="3">
    <source>
        <dbReference type="EMBL" id="KYR02331.1"/>
    </source>
</evidence>
<dbReference type="Proteomes" id="UP000076078">
    <property type="component" value="Unassembled WGS sequence"/>
</dbReference>
<accession>A0A152A863</accession>
<organism evidence="3 4">
    <name type="scientific">Tieghemostelium lacteum</name>
    <name type="common">Slime mold</name>
    <name type="synonym">Dictyostelium lacteum</name>
    <dbReference type="NCBI Taxonomy" id="361077"/>
    <lineage>
        <taxon>Eukaryota</taxon>
        <taxon>Amoebozoa</taxon>
        <taxon>Evosea</taxon>
        <taxon>Eumycetozoa</taxon>
        <taxon>Dictyostelia</taxon>
        <taxon>Dictyosteliales</taxon>
        <taxon>Raperosteliaceae</taxon>
        <taxon>Tieghemostelium</taxon>
    </lineage>
</organism>
<dbReference type="CDD" id="cd04750">
    <property type="entry name" value="Commd2"/>
    <property type="match status" value="1"/>
</dbReference>
<dbReference type="PROSITE" id="PS51269">
    <property type="entry name" value="COMM"/>
    <property type="match status" value="1"/>
</dbReference>
<comment type="caution">
    <text evidence="3">The sequence shown here is derived from an EMBL/GenBank/DDBJ whole genome shotgun (WGS) entry which is preliminary data.</text>
</comment>
<dbReference type="OMA" id="NGDHNTQ"/>
<evidence type="ECO:0000256" key="1">
    <source>
        <dbReference type="ARBA" id="ARBA00093300"/>
    </source>
</evidence>
<gene>
    <name evidence="3" type="ORF">DLAC_01162</name>
</gene>
<dbReference type="InterPro" id="IPR017920">
    <property type="entry name" value="COMM"/>
</dbReference>
<dbReference type="Pfam" id="PF07258">
    <property type="entry name" value="COMM_domain"/>
    <property type="match status" value="1"/>
</dbReference>
<dbReference type="PANTHER" id="PTHR15857:SF0">
    <property type="entry name" value="COMM DOMAIN-CONTAINING PROTEIN 2"/>
    <property type="match status" value="1"/>
</dbReference>
<evidence type="ECO:0000259" key="2">
    <source>
        <dbReference type="PROSITE" id="PS51269"/>
    </source>
</evidence>
<dbReference type="PANTHER" id="PTHR15857">
    <property type="entry name" value="COMM DOMAIN CONTAINING PROTEIN 2"/>
    <property type="match status" value="1"/>
</dbReference>
<feature type="domain" description="COMM" evidence="2">
    <location>
        <begin position="123"/>
        <end position="192"/>
    </location>
</feature>
<reference evidence="3 4" key="1">
    <citation type="submission" date="2015-12" db="EMBL/GenBank/DDBJ databases">
        <title>Dictyostelia acquired genes for synthesis and detection of signals that induce cell-type specialization by lateral gene transfer from prokaryotes.</title>
        <authorList>
            <person name="Gloeckner G."/>
            <person name="Schaap P."/>
        </authorList>
    </citation>
    <scope>NUCLEOTIDE SEQUENCE [LARGE SCALE GENOMIC DNA]</scope>
    <source>
        <strain evidence="3 4">TK</strain>
    </source>
</reference>
<evidence type="ECO:0000313" key="4">
    <source>
        <dbReference type="Proteomes" id="UP000076078"/>
    </source>
</evidence>
<protein>
    <submittedName>
        <fullName evidence="3">COMM domain-containing protein 2</fullName>
    </submittedName>
</protein>
<dbReference type="STRING" id="361077.A0A152A863"/>
<dbReference type="InterPro" id="IPR037354">
    <property type="entry name" value="Commd2"/>
</dbReference>
<proteinExistence type="predicted"/>
<comment type="function">
    <text evidence="1">Scaffold protein in the commander complex that is essential for endosomal recycling of transmembrane cargos; the commander complex is composed of the CCC subcomplex and the retriever subcomplex.</text>
</comment>
<keyword evidence="4" id="KW-1185">Reference proteome</keyword>